<organism evidence="2 3">
    <name type="scientific">Actinomadura parmotrematis</name>
    <dbReference type="NCBI Taxonomy" id="2864039"/>
    <lineage>
        <taxon>Bacteria</taxon>
        <taxon>Bacillati</taxon>
        <taxon>Actinomycetota</taxon>
        <taxon>Actinomycetes</taxon>
        <taxon>Streptosporangiales</taxon>
        <taxon>Thermomonosporaceae</taxon>
        <taxon>Actinomadura</taxon>
    </lineage>
</organism>
<comment type="caution">
    <text evidence="2">The sequence shown here is derived from an EMBL/GenBank/DDBJ whole genome shotgun (WGS) entry which is preliminary data.</text>
</comment>
<evidence type="ECO:0000313" key="3">
    <source>
        <dbReference type="Proteomes" id="UP000774570"/>
    </source>
</evidence>
<dbReference type="EMBL" id="JAIBOA010000032">
    <property type="protein sequence ID" value="MBW8487301.1"/>
    <property type="molecule type" value="Genomic_DNA"/>
</dbReference>
<reference evidence="2 3" key="1">
    <citation type="submission" date="2021-07" db="EMBL/GenBank/DDBJ databases">
        <title>Actinomadura sp. PM05-2 isolated from lichen.</title>
        <authorList>
            <person name="Somphong A."/>
            <person name="Phongsopitanun W."/>
            <person name="Tanasupawat S."/>
            <person name="Peongsungnone V."/>
        </authorList>
    </citation>
    <scope>NUCLEOTIDE SEQUENCE [LARGE SCALE GENOMIC DNA]</scope>
    <source>
        <strain evidence="2 3">PM05-2</strain>
    </source>
</reference>
<accession>A0ABS7G497</accession>
<keyword evidence="3" id="KW-1185">Reference proteome</keyword>
<feature type="domain" description="DUF397" evidence="1">
    <location>
        <begin position="4"/>
        <end position="57"/>
    </location>
</feature>
<gene>
    <name evidence="2" type="ORF">K1Y72_33455</name>
</gene>
<dbReference type="RefSeq" id="WP_220170534.1">
    <property type="nucleotide sequence ID" value="NZ_JAIBOA010000032.1"/>
</dbReference>
<dbReference type="Proteomes" id="UP000774570">
    <property type="component" value="Unassembled WGS sequence"/>
</dbReference>
<protein>
    <submittedName>
        <fullName evidence="2">DUF397 domain-containing protein</fullName>
    </submittedName>
</protein>
<evidence type="ECO:0000259" key="1">
    <source>
        <dbReference type="Pfam" id="PF04149"/>
    </source>
</evidence>
<sequence>MDVKWRKSSRSSGAGDAACIELAALPRQVAVRDSKDPGGPKLLLDRAGLLTLLETARRA</sequence>
<evidence type="ECO:0000313" key="2">
    <source>
        <dbReference type="EMBL" id="MBW8487301.1"/>
    </source>
</evidence>
<dbReference type="Pfam" id="PF04149">
    <property type="entry name" value="DUF397"/>
    <property type="match status" value="1"/>
</dbReference>
<dbReference type="InterPro" id="IPR007278">
    <property type="entry name" value="DUF397"/>
</dbReference>
<proteinExistence type="predicted"/>
<name>A0ABS7G497_9ACTN</name>